<dbReference type="PANTHER" id="PTHR43861">
    <property type="entry name" value="TRANS-ACONITATE 2-METHYLTRANSFERASE-RELATED"/>
    <property type="match status" value="1"/>
</dbReference>
<evidence type="ECO:0000313" key="3">
    <source>
        <dbReference type="Proteomes" id="UP001596978"/>
    </source>
</evidence>
<dbReference type="Pfam" id="PF13847">
    <property type="entry name" value="Methyltransf_31"/>
    <property type="match status" value="1"/>
</dbReference>
<dbReference type="GO" id="GO:0102208">
    <property type="term" value="F:2-polyprenyl-6-hydroxyphenol methylase activity"/>
    <property type="evidence" value="ECO:0007669"/>
    <property type="project" value="UniProtKB-EC"/>
</dbReference>
<dbReference type="SUPFAM" id="SSF53335">
    <property type="entry name" value="S-adenosyl-L-methionine-dependent methyltransferases"/>
    <property type="match status" value="1"/>
</dbReference>
<name>A0ABW3D514_9FLAO</name>
<gene>
    <name evidence="2" type="ORF">ACFQ1M_18040</name>
</gene>
<dbReference type="CDD" id="cd02440">
    <property type="entry name" value="AdoMet_MTases"/>
    <property type="match status" value="1"/>
</dbReference>
<dbReference type="Gene3D" id="3.40.50.150">
    <property type="entry name" value="Vaccinia Virus protein VP39"/>
    <property type="match status" value="1"/>
</dbReference>
<sequence length="274" mass="32288">MKDALKETIEINKKQRDFYNTPSKKKNAATKLWSKIRNGVLSGFRNQFNIKQKVYNKHKEWLEGIENYKVLDLGCLYGNHHTMYMAENAKSYIGIDLSDKAINSLEQRLRDKGFKNAKALAVDFLSDEFDEEAFDLIYAYGVMHHFADFDMLLDRIDQKLKPGGKIILYDPLQTSFPIKVMRMLYRPFQSDKDWEWPFTKKTFKKLYDRYDVLATHGILGASKWGLLLKIVPASKGWKQRQIKSLVDKDWNIEEQNELYKCMHVTMHLQRKTTV</sequence>
<evidence type="ECO:0000313" key="2">
    <source>
        <dbReference type="EMBL" id="MFD0864121.1"/>
    </source>
</evidence>
<dbReference type="EMBL" id="JBHTJH010000025">
    <property type="protein sequence ID" value="MFD0864121.1"/>
    <property type="molecule type" value="Genomic_DNA"/>
</dbReference>
<dbReference type="EC" id="2.1.1.64" evidence="2"/>
<evidence type="ECO:0000259" key="1">
    <source>
        <dbReference type="Pfam" id="PF13847"/>
    </source>
</evidence>
<dbReference type="GO" id="GO:0032259">
    <property type="term" value="P:methylation"/>
    <property type="evidence" value="ECO:0007669"/>
    <property type="project" value="UniProtKB-KW"/>
</dbReference>
<keyword evidence="2" id="KW-0808">Transferase</keyword>
<reference evidence="3" key="1">
    <citation type="journal article" date="2019" name="Int. J. Syst. Evol. Microbiol.">
        <title>The Global Catalogue of Microorganisms (GCM) 10K type strain sequencing project: providing services to taxonomists for standard genome sequencing and annotation.</title>
        <authorList>
            <consortium name="The Broad Institute Genomics Platform"/>
            <consortium name="The Broad Institute Genome Sequencing Center for Infectious Disease"/>
            <person name="Wu L."/>
            <person name="Ma J."/>
        </authorList>
    </citation>
    <scope>NUCLEOTIDE SEQUENCE [LARGE SCALE GENOMIC DNA]</scope>
    <source>
        <strain evidence="3">CCUG 62952</strain>
    </source>
</reference>
<dbReference type="Proteomes" id="UP001596978">
    <property type="component" value="Unassembled WGS sequence"/>
</dbReference>
<proteinExistence type="predicted"/>
<dbReference type="InterPro" id="IPR025714">
    <property type="entry name" value="Methyltranfer_dom"/>
</dbReference>
<organism evidence="2 3">
    <name type="scientific">Sungkyunkwania multivorans</name>
    <dbReference type="NCBI Taxonomy" id="1173618"/>
    <lineage>
        <taxon>Bacteria</taxon>
        <taxon>Pseudomonadati</taxon>
        <taxon>Bacteroidota</taxon>
        <taxon>Flavobacteriia</taxon>
        <taxon>Flavobacteriales</taxon>
        <taxon>Flavobacteriaceae</taxon>
        <taxon>Sungkyunkwania</taxon>
    </lineage>
</organism>
<accession>A0ABW3D514</accession>
<keyword evidence="2" id="KW-0489">Methyltransferase</keyword>
<comment type="caution">
    <text evidence="2">The sequence shown here is derived from an EMBL/GenBank/DDBJ whole genome shotgun (WGS) entry which is preliminary data.</text>
</comment>
<dbReference type="GO" id="GO:0061542">
    <property type="term" value="F:3-demethylubiquinol 3-O-methyltransferase activity"/>
    <property type="evidence" value="ECO:0007669"/>
    <property type="project" value="UniProtKB-EC"/>
</dbReference>
<protein>
    <submittedName>
        <fullName evidence="2">Class I SAM-dependent methyltransferase</fullName>
        <ecNumber evidence="2">2.1.1.222</ecNumber>
        <ecNumber evidence="2">2.1.1.64</ecNumber>
    </submittedName>
</protein>
<keyword evidence="3" id="KW-1185">Reference proteome</keyword>
<dbReference type="RefSeq" id="WP_386411169.1">
    <property type="nucleotide sequence ID" value="NZ_JBHTJH010000025.1"/>
</dbReference>
<dbReference type="InterPro" id="IPR029063">
    <property type="entry name" value="SAM-dependent_MTases_sf"/>
</dbReference>
<dbReference type="EC" id="2.1.1.222" evidence="2"/>
<feature type="domain" description="Methyltransferase" evidence="1">
    <location>
        <begin position="66"/>
        <end position="177"/>
    </location>
</feature>